<accession>A0A381YP09</accession>
<dbReference type="Gene3D" id="3.10.450.50">
    <property type="match status" value="1"/>
</dbReference>
<dbReference type="SUPFAM" id="SSF54427">
    <property type="entry name" value="NTF2-like"/>
    <property type="match status" value="1"/>
</dbReference>
<dbReference type="Pfam" id="PF12680">
    <property type="entry name" value="SnoaL_2"/>
    <property type="match status" value="1"/>
</dbReference>
<dbReference type="PANTHER" id="PTHR41252:SF1">
    <property type="entry name" value="BLR2505 PROTEIN"/>
    <property type="match status" value="1"/>
</dbReference>
<protein>
    <recommendedName>
        <fullName evidence="1">SnoaL-like domain-containing protein</fullName>
    </recommendedName>
</protein>
<dbReference type="PANTHER" id="PTHR41252">
    <property type="entry name" value="BLR2505 PROTEIN"/>
    <property type="match status" value="1"/>
</dbReference>
<gene>
    <name evidence="2" type="ORF">METZ01_LOCUS131620</name>
</gene>
<sequence length="124" mass="13644">MSIVENIELAKKVLASGLDVLEFLAEDAVWLIPGFDTYQGKEEIYNKLLAPTHALIASMGTSVITNIVAQGDYVVAESYAKDRITKTGKPYNNTYCHVYKITDGLVQHITEYADTALARKVFAG</sequence>
<organism evidence="2">
    <name type="scientific">marine metagenome</name>
    <dbReference type="NCBI Taxonomy" id="408172"/>
    <lineage>
        <taxon>unclassified sequences</taxon>
        <taxon>metagenomes</taxon>
        <taxon>ecological metagenomes</taxon>
    </lineage>
</organism>
<name>A0A381YP09_9ZZZZ</name>
<dbReference type="InterPro" id="IPR037401">
    <property type="entry name" value="SnoaL-like"/>
</dbReference>
<dbReference type="InterPro" id="IPR032710">
    <property type="entry name" value="NTF2-like_dom_sf"/>
</dbReference>
<proteinExistence type="predicted"/>
<feature type="domain" description="SnoaL-like" evidence="1">
    <location>
        <begin position="20"/>
        <end position="107"/>
    </location>
</feature>
<reference evidence="2" key="1">
    <citation type="submission" date="2018-05" db="EMBL/GenBank/DDBJ databases">
        <authorList>
            <person name="Lanie J.A."/>
            <person name="Ng W.-L."/>
            <person name="Kazmierczak K.M."/>
            <person name="Andrzejewski T.M."/>
            <person name="Davidsen T.M."/>
            <person name="Wayne K.J."/>
            <person name="Tettelin H."/>
            <person name="Glass J.I."/>
            <person name="Rusch D."/>
            <person name="Podicherti R."/>
            <person name="Tsui H.-C.T."/>
            <person name="Winkler M.E."/>
        </authorList>
    </citation>
    <scope>NUCLEOTIDE SEQUENCE</scope>
</reference>
<dbReference type="AlphaFoldDB" id="A0A381YP09"/>
<dbReference type="EMBL" id="UINC01018698">
    <property type="protein sequence ID" value="SVA78766.1"/>
    <property type="molecule type" value="Genomic_DNA"/>
</dbReference>
<evidence type="ECO:0000259" key="1">
    <source>
        <dbReference type="Pfam" id="PF12680"/>
    </source>
</evidence>
<evidence type="ECO:0000313" key="2">
    <source>
        <dbReference type="EMBL" id="SVA78766.1"/>
    </source>
</evidence>